<name>A0A512JCE7_9HYPH</name>
<keyword evidence="4" id="KW-1185">Reference proteome</keyword>
<dbReference type="EMBL" id="BJZU01000168">
    <property type="protein sequence ID" value="GEP07636.1"/>
    <property type="molecule type" value="Genomic_DNA"/>
</dbReference>
<evidence type="ECO:0000313" key="3">
    <source>
        <dbReference type="Proteomes" id="UP000321960"/>
    </source>
</evidence>
<dbReference type="Proteomes" id="UP001156856">
    <property type="component" value="Unassembled WGS sequence"/>
</dbReference>
<proteinExistence type="predicted"/>
<evidence type="ECO:0000313" key="2">
    <source>
        <dbReference type="EMBL" id="GLS64585.1"/>
    </source>
</evidence>
<accession>A0A512JCE7</accession>
<dbReference type="OrthoDB" id="7998029at2"/>
<gene>
    <name evidence="2" type="ORF">GCM10007888_29660</name>
    <name evidence="1" type="ORF">MOX02_56740</name>
</gene>
<sequence>MNKGYGVQLTAATHGAAESTTAPILVVAADEQDALLLAAEAAGPSATAEVLRELTEAEIAEHGLDLAQRGSMKSLAVLNL</sequence>
<reference evidence="2" key="4">
    <citation type="submission" date="2023-01" db="EMBL/GenBank/DDBJ databases">
        <title>Draft genome sequence of Methylobacterium oxalidis strain NBRC 107715.</title>
        <authorList>
            <person name="Sun Q."/>
            <person name="Mori K."/>
        </authorList>
    </citation>
    <scope>NUCLEOTIDE SEQUENCE</scope>
    <source>
        <strain evidence="2">NBRC 107715</strain>
    </source>
</reference>
<reference evidence="2" key="1">
    <citation type="journal article" date="2014" name="Int. J. Syst. Evol. Microbiol.">
        <title>Complete genome of a new Firmicutes species belonging to the dominant human colonic microbiota ('Ruminococcus bicirculans') reveals two chromosomes and a selective capacity to utilize plant glucans.</title>
        <authorList>
            <consortium name="NISC Comparative Sequencing Program"/>
            <person name="Wegmann U."/>
            <person name="Louis P."/>
            <person name="Goesmann A."/>
            <person name="Henrissat B."/>
            <person name="Duncan S.H."/>
            <person name="Flint H.J."/>
        </authorList>
    </citation>
    <scope>NUCLEOTIDE SEQUENCE</scope>
    <source>
        <strain evidence="2">NBRC 107715</strain>
    </source>
</reference>
<protein>
    <submittedName>
        <fullName evidence="1">Uncharacterized protein</fullName>
    </submittedName>
</protein>
<evidence type="ECO:0000313" key="1">
    <source>
        <dbReference type="EMBL" id="GEP07636.1"/>
    </source>
</evidence>
<comment type="caution">
    <text evidence="1">The sequence shown here is derived from an EMBL/GenBank/DDBJ whole genome shotgun (WGS) entry which is preliminary data.</text>
</comment>
<dbReference type="AlphaFoldDB" id="A0A512JCE7"/>
<dbReference type="EMBL" id="BSPK01000046">
    <property type="protein sequence ID" value="GLS64585.1"/>
    <property type="molecule type" value="Genomic_DNA"/>
</dbReference>
<dbReference type="Proteomes" id="UP000321960">
    <property type="component" value="Unassembled WGS sequence"/>
</dbReference>
<organism evidence="1 3">
    <name type="scientific">Methylobacterium oxalidis</name>
    <dbReference type="NCBI Taxonomy" id="944322"/>
    <lineage>
        <taxon>Bacteria</taxon>
        <taxon>Pseudomonadati</taxon>
        <taxon>Pseudomonadota</taxon>
        <taxon>Alphaproteobacteria</taxon>
        <taxon>Hyphomicrobiales</taxon>
        <taxon>Methylobacteriaceae</taxon>
        <taxon>Methylobacterium</taxon>
    </lineage>
</organism>
<reference evidence="4" key="2">
    <citation type="journal article" date="2019" name="Int. J. Syst. Evol. Microbiol.">
        <title>The Global Catalogue of Microorganisms (GCM) 10K type strain sequencing project: providing services to taxonomists for standard genome sequencing and annotation.</title>
        <authorList>
            <consortium name="The Broad Institute Genomics Platform"/>
            <consortium name="The Broad Institute Genome Sequencing Center for Infectious Disease"/>
            <person name="Wu L."/>
            <person name="Ma J."/>
        </authorList>
    </citation>
    <scope>NUCLEOTIDE SEQUENCE [LARGE SCALE GENOMIC DNA]</scope>
    <source>
        <strain evidence="4">NBRC 107715</strain>
    </source>
</reference>
<reference evidence="1 3" key="3">
    <citation type="submission" date="2019-07" db="EMBL/GenBank/DDBJ databases">
        <title>Whole genome shotgun sequence of Methylobacterium oxalidis NBRC 107715.</title>
        <authorList>
            <person name="Hosoyama A."/>
            <person name="Uohara A."/>
            <person name="Ohji S."/>
            <person name="Ichikawa N."/>
        </authorList>
    </citation>
    <scope>NUCLEOTIDE SEQUENCE [LARGE SCALE GENOMIC DNA]</scope>
    <source>
        <strain evidence="1 3">NBRC 107715</strain>
    </source>
</reference>
<dbReference type="RefSeq" id="WP_147029062.1">
    <property type="nucleotide sequence ID" value="NZ_BJZU01000168.1"/>
</dbReference>
<evidence type="ECO:0000313" key="4">
    <source>
        <dbReference type="Proteomes" id="UP001156856"/>
    </source>
</evidence>